<feature type="transmembrane region" description="Helical" evidence="6">
    <location>
        <begin position="221"/>
        <end position="244"/>
    </location>
</feature>
<feature type="transmembrane region" description="Helical" evidence="6">
    <location>
        <begin position="104"/>
        <end position="122"/>
    </location>
</feature>
<dbReference type="Proteomes" id="UP000824090">
    <property type="component" value="Unassembled WGS sequence"/>
</dbReference>
<evidence type="ECO:0000256" key="3">
    <source>
        <dbReference type="ARBA" id="ARBA00022692"/>
    </source>
</evidence>
<comment type="subcellular location">
    <subcellularLocation>
        <location evidence="1">Cell membrane</location>
        <topology evidence="1">Multi-pass membrane protein</topology>
    </subcellularLocation>
</comment>
<proteinExistence type="predicted"/>
<feature type="transmembrane region" description="Helical" evidence="6">
    <location>
        <begin position="12"/>
        <end position="38"/>
    </location>
</feature>
<feature type="transmembrane region" description="Helical" evidence="6">
    <location>
        <begin position="310"/>
        <end position="331"/>
    </location>
</feature>
<feature type="transmembrane region" description="Helical" evidence="6">
    <location>
        <begin position="343"/>
        <end position="367"/>
    </location>
</feature>
<keyword evidence="2" id="KW-0813">Transport</keyword>
<dbReference type="EMBL" id="DVMP01000069">
    <property type="protein sequence ID" value="HIU25524.1"/>
    <property type="molecule type" value="Genomic_DNA"/>
</dbReference>
<dbReference type="Gene3D" id="1.20.1250.20">
    <property type="entry name" value="MFS general substrate transporter like domains"/>
    <property type="match status" value="2"/>
</dbReference>
<dbReference type="PANTHER" id="PTHR23508">
    <property type="entry name" value="CARBOXYLIC ACID TRANSPORTER PROTEIN HOMOLOG"/>
    <property type="match status" value="1"/>
</dbReference>
<dbReference type="GO" id="GO:0005886">
    <property type="term" value="C:plasma membrane"/>
    <property type="evidence" value="ECO:0007669"/>
    <property type="project" value="UniProtKB-SubCell"/>
</dbReference>
<evidence type="ECO:0000313" key="8">
    <source>
        <dbReference type="EMBL" id="HIU25524.1"/>
    </source>
</evidence>
<feature type="domain" description="Major facilitator superfamily (MFS) profile" evidence="7">
    <location>
        <begin position="12"/>
        <end position="398"/>
    </location>
</feature>
<dbReference type="InterPro" id="IPR036259">
    <property type="entry name" value="MFS_trans_sf"/>
</dbReference>
<feature type="transmembrane region" description="Helical" evidence="6">
    <location>
        <begin position="50"/>
        <end position="71"/>
    </location>
</feature>
<keyword evidence="5 6" id="KW-0472">Membrane</keyword>
<evidence type="ECO:0000256" key="4">
    <source>
        <dbReference type="ARBA" id="ARBA00022989"/>
    </source>
</evidence>
<feature type="transmembrane region" description="Helical" evidence="6">
    <location>
        <begin position="285"/>
        <end position="304"/>
    </location>
</feature>
<dbReference type="Pfam" id="PF07690">
    <property type="entry name" value="MFS_1"/>
    <property type="match status" value="1"/>
</dbReference>
<keyword evidence="4 6" id="KW-1133">Transmembrane helix</keyword>
<name>A0A9D1L5D3_9FIRM</name>
<feature type="transmembrane region" description="Helical" evidence="6">
    <location>
        <begin position="169"/>
        <end position="188"/>
    </location>
</feature>
<feature type="transmembrane region" description="Helical" evidence="6">
    <location>
        <begin position="250"/>
        <end position="273"/>
    </location>
</feature>
<dbReference type="PANTHER" id="PTHR23508:SF10">
    <property type="entry name" value="CARBOXYLIC ACID TRANSPORTER PROTEIN HOMOLOG"/>
    <property type="match status" value="1"/>
</dbReference>
<evidence type="ECO:0000313" key="9">
    <source>
        <dbReference type="Proteomes" id="UP000824090"/>
    </source>
</evidence>
<feature type="transmembrane region" description="Helical" evidence="6">
    <location>
        <begin position="134"/>
        <end position="157"/>
    </location>
</feature>
<evidence type="ECO:0000256" key="1">
    <source>
        <dbReference type="ARBA" id="ARBA00004651"/>
    </source>
</evidence>
<evidence type="ECO:0000256" key="5">
    <source>
        <dbReference type="ARBA" id="ARBA00023136"/>
    </source>
</evidence>
<evidence type="ECO:0000259" key="7">
    <source>
        <dbReference type="PROSITE" id="PS50850"/>
    </source>
</evidence>
<dbReference type="InterPro" id="IPR011701">
    <property type="entry name" value="MFS"/>
</dbReference>
<reference evidence="8" key="1">
    <citation type="submission" date="2020-10" db="EMBL/GenBank/DDBJ databases">
        <authorList>
            <person name="Gilroy R."/>
        </authorList>
    </citation>
    <scope>NUCLEOTIDE SEQUENCE</scope>
    <source>
        <strain evidence="8">ChiHcec3-6078</strain>
    </source>
</reference>
<dbReference type="AlphaFoldDB" id="A0A9D1L5D3"/>
<organism evidence="8 9">
    <name type="scientific">Candidatus Allocopromorpha excrementigallinarum</name>
    <dbReference type="NCBI Taxonomy" id="2840742"/>
    <lineage>
        <taxon>Bacteria</taxon>
        <taxon>Bacillati</taxon>
        <taxon>Bacillota</taxon>
        <taxon>Clostridia</taxon>
        <taxon>Eubacteriales</taxon>
        <taxon>Eubacteriaceae</taxon>
        <taxon>Eubacteriaceae incertae sedis</taxon>
        <taxon>Candidatus Allocopromorpha</taxon>
    </lineage>
</organism>
<feature type="transmembrane region" description="Helical" evidence="6">
    <location>
        <begin position="78"/>
        <end position="98"/>
    </location>
</feature>
<evidence type="ECO:0000256" key="6">
    <source>
        <dbReference type="SAM" id="Phobius"/>
    </source>
</evidence>
<accession>A0A9D1L5D3</accession>
<keyword evidence="3 6" id="KW-0812">Transmembrane</keyword>
<dbReference type="SUPFAM" id="SSF103473">
    <property type="entry name" value="MFS general substrate transporter"/>
    <property type="match status" value="1"/>
</dbReference>
<dbReference type="InterPro" id="IPR020846">
    <property type="entry name" value="MFS_dom"/>
</dbReference>
<dbReference type="GO" id="GO:0046943">
    <property type="term" value="F:carboxylic acid transmembrane transporter activity"/>
    <property type="evidence" value="ECO:0007669"/>
    <property type="project" value="TreeGrafter"/>
</dbReference>
<comment type="caution">
    <text evidence="8">The sequence shown here is derived from an EMBL/GenBank/DDBJ whole genome shotgun (WGS) entry which is preliminary data.</text>
</comment>
<feature type="transmembrane region" description="Helical" evidence="6">
    <location>
        <begin position="373"/>
        <end position="394"/>
    </location>
</feature>
<sequence>MKEKTIAYQNGITALFFLTWGFMFIDRLAISFVFPVIVPDLNLTNGQVGTVNMSFTIMWGVSAIVVCAIADKVGNLKMWLIVSGFLTAIFGGCCALANSYEMLLVLRALVGIAEGPFSTFIMSALGKSVSGERLGVSVGIVNAGVAVIASTLGPVLLTQLVAVTTWQTAFIIAAAPGFILIIFVAVFLHPIPDEKKEDIATEEAKKKGMFKELWGYRNFRTCFFLAMTHMSGYYIIQIYASLYWTEIAGISVQTAGFLISAAGFAGIFWCIFLPKLSDNFGRRSILAISYIASILVPLAMWLIPGATVSMVLYALFSSVPGAVGIFWINLIPMESLPPYLTSTGISIPMAMGEFIGGALITTIAGFVADAVGLSNMMVLAACGYALSIALALVVKECAPRVLARKAEKEGQLSG</sequence>
<gene>
    <name evidence="8" type="ORF">IAC50_03355</name>
</gene>
<protein>
    <submittedName>
        <fullName evidence="8">MFS transporter</fullName>
    </submittedName>
</protein>
<dbReference type="PROSITE" id="PS50850">
    <property type="entry name" value="MFS"/>
    <property type="match status" value="1"/>
</dbReference>
<evidence type="ECO:0000256" key="2">
    <source>
        <dbReference type="ARBA" id="ARBA00022448"/>
    </source>
</evidence>
<reference evidence="8" key="2">
    <citation type="journal article" date="2021" name="PeerJ">
        <title>Extensive microbial diversity within the chicken gut microbiome revealed by metagenomics and culture.</title>
        <authorList>
            <person name="Gilroy R."/>
            <person name="Ravi A."/>
            <person name="Getino M."/>
            <person name="Pursley I."/>
            <person name="Horton D.L."/>
            <person name="Alikhan N.F."/>
            <person name="Baker D."/>
            <person name="Gharbi K."/>
            <person name="Hall N."/>
            <person name="Watson M."/>
            <person name="Adriaenssens E.M."/>
            <person name="Foster-Nyarko E."/>
            <person name="Jarju S."/>
            <person name="Secka A."/>
            <person name="Antonio M."/>
            <person name="Oren A."/>
            <person name="Chaudhuri R.R."/>
            <person name="La Ragione R."/>
            <person name="Hildebrand F."/>
            <person name="Pallen M.J."/>
        </authorList>
    </citation>
    <scope>NUCLEOTIDE SEQUENCE</scope>
    <source>
        <strain evidence="8">ChiHcec3-6078</strain>
    </source>
</reference>